<evidence type="ECO:0000256" key="4">
    <source>
        <dbReference type="ARBA" id="ARBA00023136"/>
    </source>
</evidence>
<keyword evidence="2 6" id="KW-0812">Transmembrane</keyword>
<evidence type="ECO:0000256" key="1">
    <source>
        <dbReference type="ARBA" id="ARBA00004167"/>
    </source>
</evidence>
<sequence>MHVRTRLATLLACAATVFAQKCFFPNGGEVTSDTACNPNALVSACCYDNQACLSNGLCVSDPHDPVKARLHRGTCTDADWKSGNCPRHCLDVDNNGVPVYSCNSTATDSYCCYDGCDCKTNSGFDVFTFAQSPADVYTLTIIGESYTQTHTSAASSTSSIATPSASASGTSSGALFSAAPSASHASASATSAPTAAAEPADKTNTTALGVGLGVGIPLAALLAAAVFFLLRRRKNRDAYQPPSEMAADEYALDSRSPSTKYAYMAEAEVEAGRDAPVAQELSGERNEKLIELPASTPSTAAGLQAVELESPLSSPTETTNRATPATKDVHT</sequence>
<feature type="chain" id="PRO_5043377259" evidence="7">
    <location>
        <begin position="20"/>
        <end position="331"/>
    </location>
</feature>
<accession>A0A162Y0U3</accession>
<proteinExistence type="predicted"/>
<evidence type="ECO:0000256" key="6">
    <source>
        <dbReference type="SAM" id="Phobius"/>
    </source>
</evidence>
<gene>
    <name evidence="8" type="ORF">ST47_g9152</name>
</gene>
<keyword evidence="7" id="KW-0732">Signal</keyword>
<organism evidence="8 9">
    <name type="scientific">Didymella rabiei</name>
    <name type="common">Chickpea ascochyta blight fungus</name>
    <name type="synonym">Mycosphaerella rabiei</name>
    <dbReference type="NCBI Taxonomy" id="5454"/>
    <lineage>
        <taxon>Eukaryota</taxon>
        <taxon>Fungi</taxon>
        <taxon>Dikarya</taxon>
        <taxon>Ascomycota</taxon>
        <taxon>Pezizomycotina</taxon>
        <taxon>Dothideomycetes</taxon>
        <taxon>Pleosporomycetidae</taxon>
        <taxon>Pleosporales</taxon>
        <taxon>Pleosporineae</taxon>
        <taxon>Didymellaceae</taxon>
        <taxon>Ascochyta</taxon>
    </lineage>
</organism>
<keyword evidence="3 6" id="KW-1133">Transmembrane helix</keyword>
<evidence type="ECO:0000313" key="8">
    <source>
        <dbReference type="EMBL" id="KZM19773.1"/>
    </source>
</evidence>
<dbReference type="AlphaFoldDB" id="A0A162Y0U3"/>
<evidence type="ECO:0000256" key="3">
    <source>
        <dbReference type="ARBA" id="ARBA00022989"/>
    </source>
</evidence>
<feature type="transmembrane region" description="Helical" evidence="6">
    <location>
        <begin position="207"/>
        <end position="230"/>
    </location>
</feature>
<dbReference type="GO" id="GO:0016020">
    <property type="term" value="C:membrane"/>
    <property type="evidence" value="ECO:0007669"/>
    <property type="project" value="UniProtKB-SubCell"/>
</dbReference>
<feature type="signal peptide" evidence="7">
    <location>
        <begin position="1"/>
        <end position="19"/>
    </location>
</feature>
<comment type="caution">
    <text evidence="8">The sequence shown here is derived from an EMBL/GenBank/DDBJ whole genome shotgun (WGS) entry which is preliminary data.</text>
</comment>
<dbReference type="InterPro" id="IPR051694">
    <property type="entry name" value="Immunoregulatory_rcpt-like"/>
</dbReference>
<evidence type="ECO:0000256" key="5">
    <source>
        <dbReference type="SAM" id="MobiDB-lite"/>
    </source>
</evidence>
<dbReference type="Proteomes" id="UP000076837">
    <property type="component" value="Unassembled WGS sequence"/>
</dbReference>
<dbReference type="EMBL" id="JYNV01000290">
    <property type="protein sequence ID" value="KZM19773.1"/>
    <property type="molecule type" value="Genomic_DNA"/>
</dbReference>
<reference evidence="8 9" key="1">
    <citation type="journal article" date="2016" name="Sci. Rep.">
        <title>Draft genome sequencing and secretome analysis of fungal phytopathogen Ascochyta rabiei provides insight into the necrotrophic effector repertoire.</title>
        <authorList>
            <person name="Verma S."/>
            <person name="Gazara R.K."/>
            <person name="Nizam S."/>
            <person name="Parween S."/>
            <person name="Chattopadhyay D."/>
            <person name="Verma P.K."/>
        </authorList>
    </citation>
    <scope>NUCLEOTIDE SEQUENCE [LARGE SCALE GENOMIC DNA]</scope>
    <source>
        <strain evidence="8 9">ArDII</strain>
    </source>
</reference>
<feature type="compositionally biased region" description="Polar residues" evidence="5">
    <location>
        <begin position="311"/>
        <end position="323"/>
    </location>
</feature>
<dbReference type="OrthoDB" id="5215637at2759"/>
<dbReference type="STRING" id="5454.A0A162Y0U3"/>
<comment type="subcellular location">
    <subcellularLocation>
        <location evidence="1">Membrane</location>
        <topology evidence="1">Single-pass membrane protein</topology>
    </subcellularLocation>
</comment>
<name>A0A162Y0U3_DIDRA</name>
<protein>
    <submittedName>
        <fullName evidence="8">Uncharacterized protein</fullName>
    </submittedName>
</protein>
<evidence type="ECO:0000256" key="2">
    <source>
        <dbReference type="ARBA" id="ARBA00022692"/>
    </source>
</evidence>
<keyword evidence="9" id="KW-1185">Reference proteome</keyword>
<evidence type="ECO:0000313" key="9">
    <source>
        <dbReference type="Proteomes" id="UP000076837"/>
    </source>
</evidence>
<keyword evidence="4 6" id="KW-0472">Membrane</keyword>
<dbReference type="GO" id="GO:0071944">
    <property type="term" value="C:cell periphery"/>
    <property type="evidence" value="ECO:0007669"/>
    <property type="project" value="UniProtKB-ARBA"/>
</dbReference>
<feature type="region of interest" description="Disordered" evidence="5">
    <location>
        <begin position="295"/>
        <end position="331"/>
    </location>
</feature>
<evidence type="ECO:0000256" key="7">
    <source>
        <dbReference type="SAM" id="SignalP"/>
    </source>
</evidence>
<dbReference type="PANTHER" id="PTHR15549">
    <property type="entry name" value="PAIRED IMMUNOGLOBULIN-LIKE TYPE 2 RECEPTOR"/>
    <property type="match status" value="1"/>
</dbReference>